<protein>
    <submittedName>
        <fullName evidence="1">Uncharacterized protein</fullName>
    </submittedName>
</protein>
<evidence type="ECO:0000313" key="1">
    <source>
        <dbReference type="EMBL" id="KAJ3551254.1"/>
    </source>
</evidence>
<reference evidence="1" key="1">
    <citation type="submission" date="2022-07" db="EMBL/GenBank/DDBJ databases">
        <title>Genome Sequence of Phlebia brevispora.</title>
        <authorList>
            <person name="Buettner E."/>
        </authorList>
    </citation>
    <scope>NUCLEOTIDE SEQUENCE</scope>
    <source>
        <strain evidence="1">MPL23</strain>
    </source>
</reference>
<dbReference type="Proteomes" id="UP001148662">
    <property type="component" value="Unassembled WGS sequence"/>
</dbReference>
<dbReference type="EMBL" id="JANHOG010000829">
    <property type="protein sequence ID" value="KAJ3551254.1"/>
    <property type="molecule type" value="Genomic_DNA"/>
</dbReference>
<accession>A0ACC1T232</accession>
<organism evidence="1 2">
    <name type="scientific">Phlebia brevispora</name>
    <dbReference type="NCBI Taxonomy" id="194682"/>
    <lineage>
        <taxon>Eukaryota</taxon>
        <taxon>Fungi</taxon>
        <taxon>Dikarya</taxon>
        <taxon>Basidiomycota</taxon>
        <taxon>Agaricomycotina</taxon>
        <taxon>Agaricomycetes</taxon>
        <taxon>Polyporales</taxon>
        <taxon>Meruliaceae</taxon>
        <taxon>Phlebia</taxon>
    </lineage>
</organism>
<gene>
    <name evidence="1" type="ORF">NM688_g4809</name>
</gene>
<comment type="caution">
    <text evidence="1">The sequence shown here is derived from an EMBL/GenBank/DDBJ whole genome shotgun (WGS) entry which is preliminary data.</text>
</comment>
<name>A0ACC1T232_9APHY</name>
<keyword evidence="2" id="KW-1185">Reference proteome</keyword>
<proteinExistence type="predicted"/>
<evidence type="ECO:0000313" key="2">
    <source>
        <dbReference type="Proteomes" id="UP001148662"/>
    </source>
</evidence>
<sequence length="714" mass="80982">MPATAADIPVELYDLILSFYSIDPLHLAEERNHTGVTRSELCDLALVCHRWALACQPKLFHSIDLWNLEDAEGLLELVDHATSRIGGYLKVIRYVLYIDNCERSWVHIACRKLGRSPKLSSEVEFRLNAVMRYGAPTDKQVVMAASNPLPRCSRIMHIQKVDLAHITFRRLEDLGKILRELHGLKEANFREVKWDAPTKGDLPALIPHLSPTSAPITTYSMQGCTDDLAVLWLACLRSPTKTCQIQEQEFQALWQMLTSTADSSIHPVRSQRTDDQIRITTGEDGLTGFLKSPGRSQKRIQILRLDIRMHSWWWSSDRSAIDEQIVSLSDLDAIELSFTSAEHMLDFAERILPFDMPRLCCSTKLQFTFAAGEDELRPSCQTDAVRKAMERSLEEHAKQSGWTSDQTTALLNAFRERDLEMYGPLASALDKALKEAKRPHGPIQPSTVSDSIPDKWFTPSNIYRSGFWPQDNRISDSKGLGHALYMPEPIERYGPVQIGDVGFLQDGGLQRLFNAITEDGFSPNEERPAGFTPLKYDPNLELQPKRYLEGLLVINADFTVKCNGPQGAMLFLETPADMECVRPNGVFYRYIQKHHPSWSEWARKRGFVRPPQDIILVRGFVKASQWALATYKKGTGRTDTSMTATFSRQAGFRFDTTSFQGNVACESRMGPQPSFPDTPRPSDQNPSPLKDQCIFLKYYQLKPRFMRPPKIVVV</sequence>